<sequence length="70" mass="8209">MITEGENKEIRAVLDFRYTLDVQKKLIEKGKFNKNGKPYSRVQIRNTMSGIPHAIIEDAIWELYAEKKQL</sequence>
<reference evidence="1" key="1">
    <citation type="submission" date="2022-09" db="EMBL/GenBank/DDBJ databases">
        <authorList>
            <person name="Kristyanto S."/>
            <person name="Jung J."/>
            <person name="Jeon C.O."/>
        </authorList>
    </citation>
    <scope>NUCLEOTIDE SEQUENCE</scope>
    <source>
        <strain evidence="1">MSW5</strain>
    </source>
</reference>
<reference evidence="1" key="2">
    <citation type="submission" date="2023-02" db="EMBL/GenBank/DDBJ databases">
        <title>Polaribacter ponticola sp. nov., isolated from seawater.</title>
        <authorList>
            <person name="Baek J.H."/>
            <person name="Kim J.M."/>
            <person name="Choi D.G."/>
            <person name="Jeon C.O."/>
        </authorList>
    </citation>
    <scope>NUCLEOTIDE SEQUENCE</scope>
    <source>
        <strain evidence="1">MSW5</strain>
    </source>
</reference>
<accession>A0ABT5S4D2</accession>
<dbReference type="EMBL" id="JAOSLC020000002">
    <property type="protein sequence ID" value="MDD7913739.1"/>
    <property type="molecule type" value="Genomic_DNA"/>
</dbReference>
<proteinExistence type="predicted"/>
<evidence type="ECO:0000313" key="2">
    <source>
        <dbReference type="EMBL" id="MDD7913739.1"/>
    </source>
</evidence>
<dbReference type="EMBL" id="JAOSLC020000001">
    <property type="protein sequence ID" value="MDD7912963.1"/>
    <property type="molecule type" value="Genomic_DNA"/>
</dbReference>
<gene>
    <name evidence="1" type="ORF">N5A56_000275</name>
    <name evidence="2" type="ORF">N5A56_004615</name>
</gene>
<organism evidence="1 3">
    <name type="scientific">Polaribacter ponticola</name>
    <dbReference type="NCBI Taxonomy" id="2978475"/>
    <lineage>
        <taxon>Bacteria</taxon>
        <taxon>Pseudomonadati</taxon>
        <taxon>Bacteroidota</taxon>
        <taxon>Flavobacteriia</taxon>
        <taxon>Flavobacteriales</taxon>
        <taxon>Flavobacteriaceae</taxon>
    </lineage>
</organism>
<name>A0ABT5S4D2_9FLAO</name>
<evidence type="ECO:0000313" key="3">
    <source>
        <dbReference type="Proteomes" id="UP001151478"/>
    </source>
</evidence>
<dbReference type="Proteomes" id="UP001151478">
    <property type="component" value="Unassembled WGS sequence"/>
</dbReference>
<evidence type="ECO:0000313" key="1">
    <source>
        <dbReference type="EMBL" id="MDD7912963.1"/>
    </source>
</evidence>
<protein>
    <submittedName>
        <fullName evidence="1">Uncharacterized protein</fullName>
    </submittedName>
</protein>
<keyword evidence="3" id="KW-1185">Reference proteome</keyword>
<dbReference type="RefSeq" id="WP_265726948.1">
    <property type="nucleotide sequence ID" value="NZ_JAOSLC020000001.1"/>
</dbReference>
<comment type="caution">
    <text evidence="1">The sequence shown here is derived from an EMBL/GenBank/DDBJ whole genome shotgun (WGS) entry which is preliminary data.</text>
</comment>